<evidence type="ECO:0000313" key="3">
    <source>
        <dbReference type="Proteomes" id="UP000231267"/>
    </source>
</evidence>
<evidence type="ECO:0000256" key="1">
    <source>
        <dbReference type="SAM" id="Phobius"/>
    </source>
</evidence>
<dbReference type="AlphaFoldDB" id="A0A2J0LSW1"/>
<dbReference type="Pfam" id="PF16930">
    <property type="entry name" value="Porin_5"/>
    <property type="match status" value="3"/>
</dbReference>
<name>A0A2J0LSW1_9BACT</name>
<keyword evidence="1" id="KW-0812">Transmembrane</keyword>
<keyword evidence="1" id="KW-0472">Membrane</keyword>
<comment type="caution">
    <text evidence="2">The sequence shown here is derived from an EMBL/GenBank/DDBJ whole genome shotgun (WGS) entry which is preliminary data.</text>
</comment>
<protein>
    <submittedName>
        <fullName evidence="2">Uncharacterized protein</fullName>
    </submittedName>
</protein>
<dbReference type="EMBL" id="PFGP01000019">
    <property type="protein sequence ID" value="PIW66907.1"/>
    <property type="molecule type" value="Genomic_DNA"/>
</dbReference>
<dbReference type="Proteomes" id="UP000231267">
    <property type="component" value="Unassembled WGS sequence"/>
</dbReference>
<dbReference type="InterPro" id="IPR032638">
    <property type="entry name" value="Porin_5"/>
</dbReference>
<accession>A0A2J0LSW1</accession>
<feature type="transmembrane region" description="Helical" evidence="1">
    <location>
        <begin position="60"/>
        <end position="81"/>
    </location>
</feature>
<sequence length="479" mass="52762">MGKILKKILNAIASFFNRMADQEAERVIEMYKQIFEAKPDNGGGKIMDKQVKGGGRMRKVLHLILVGGFIGLCLGTVPSYAGEVDILLQKLVEKGVLTGAEAQQVKIETQEQVKKEIATGKSASLPAWVQNIKLKGDLRLRYQYKHEKAVNDYAKDTHLGRVRARLGLEGKVNEKLMAGIGIATGSGDPRSTNISFGGYNSKKTVVLDYAYGKYSPWSWLNLVGGKMLLDDALWRPTDLIWDSDITPEGGVIQFSKGLGSNLTAFLNTGVLIVDTDTSTDADAPMAYLVQPGISYKFNDDLSLKGAFSFQGFNNVKDHVSSSYSSASNSGNTTAGTSRYQYDYQMINPALEFKIKEPFKTLGLNVESLKLVGEYVNNLDVSKGGSGFSCGFKLGHDKVAKFGDWQFKYIYAMLGKDAVLDVLPDSDRYGGKTNIRSHEAELTFGLGKNTFLGMDVYRSWRTLSAEAPETLVQVDWNMKF</sequence>
<keyword evidence="1" id="KW-1133">Transmembrane helix</keyword>
<proteinExistence type="predicted"/>
<evidence type="ECO:0000313" key="2">
    <source>
        <dbReference type="EMBL" id="PIW66907.1"/>
    </source>
</evidence>
<reference evidence="2 3" key="1">
    <citation type="submission" date="2017-09" db="EMBL/GenBank/DDBJ databases">
        <title>Depth-based differentiation of microbial function through sediment-hosted aquifers and enrichment of novel symbionts in the deep terrestrial subsurface.</title>
        <authorList>
            <person name="Probst A.J."/>
            <person name="Ladd B."/>
            <person name="Jarett J.K."/>
            <person name="Geller-Mcgrath D.E."/>
            <person name="Sieber C.M."/>
            <person name="Emerson J.B."/>
            <person name="Anantharaman K."/>
            <person name="Thomas B.C."/>
            <person name="Malmstrom R."/>
            <person name="Stieglmeier M."/>
            <person name="Klingl A."/>
            <person name="Woyke T."/>
            <person name="Ryan C.M."/>
            <person name="Banfield J.F."/>
        </authorList>
    </citation>
    <scope>NUCLEOTIDE SEQUENCE [LARGE SCALE GENOMIC DNA]</scope>
    <source>
        <strain evidence="2">CG12_big_fil_rev_8_21_14_0_65_43_15</strain>
    </source>
</reference>
<organism evidence="2 3">
    <name type="scientific">Candidatus Taenaricola geysiri</name>
    <dbReference type="NCBI Taxonomy" id="1974752"/>
    <lineage>
        <taxon>Bacteria</taxon>
        <taxon>Pseudomonadati</taxon>
        <taxon>Candidatus Omnitrophota</taxon>
        <taxon>Candidatus Taenaricola</taxon>
    </lineage>
</organism>
<gene>
    <name evidence="2" type="ORF">COW11_00845</name>
</gene>